<feature type="region of interest" description="Disordered" evidence="1">
    <location>
        <begin position="1"/>
        <end position="157"/>
    </location>
</feature>
<proteinExistence type="predicted"/>
<sequence>MQCLCAYLEPTHETHESDKDTKLSTGAEHPHSPLVKGPVSGSVTTDSQLKLDSLHLSRGESGTHRRGPCVLKRRSEFGKAFPHSPSEAHQGTLPVSPSPADHQVDSVMSTDTLQRAHPGGSSEAPQVFTGKCPLRERQSISLPAPPPPPFGYPVCTD</sequence>
<dbReference type="Proteomes" id="UP000518266">
    <property type="component" value="Unassembled WGS sequence"/>
</dbReference>
<dbReference type="EMBL" id="JAAKFY010000026">
    <property type="protein sequence ID" value="KAF3834447.1"/>
    <property type="molecule type" value="Genomic_DNA"/>
</dbReference>
<name>A0A7J5XD05_DISMA</name>
<protein>
    <submittedName>
        <fullName evidence="2">Uncharacterized protein</fullName>
    </submittedName>
</protein>
<accession>A0A7J5XD05</accession>
<feature type="compositionally biased region" description="Basic and acidic residues" evidence="1">
    <location>
        <begin position="52"/>
        <end position="63"/>
    </location>
</feature>
<comment type="caution">
    <text evidence="2">The sequence shown here is derived from an EMBL/GenBank/DDBJ whole genome shotgun (WGS) entry which is preliminary data.</text>
</comment>
<evidence type="ECO:0000313" key="3">
    <source>
        <dbReference type="Proteomes" id="UP000518266"/>
    </source>
</evidence>
<organism evidence="2 3">
    <name type="scientific">Dissostichus mawsoni</name>
    <name type="common">Antarctic cod</name>
    <dbReference type="NCBI Taxonomy" id="36200"/>
    <lineage>
        <taxon>Eukaryota</taxon>
        <taxon>Metazoa</taxon>
        <taxon>Chordata</taxon>
        <taxon>Craniata</taxon>
        <taxon>Vertebrata</taxon>
        <taxon>Euteleostomi</taxon>
        <taxon>Actinopterygii</taxon>
        <taxon>Neopterygii</taxon>
        <taxon>Teleostei</taxon>
        <taxon>Neoteleostei</taxon>
        <taxon>Acanthomorphata</taxon>
        <taxon>Eupercaria</taxon>
        <taxon>Perciformes</taxon>
        <taxon>Notothenioidei</taxon>
        <taxon>Nototheniidae</taxon>
        <taxon>Dissostichus</taxon>
    </lineage>
</organism>
<feature type="compositionally biased region" description="Polar residues" evidence="1">
    <location>
        <begin position="41"/>
        <end position="50"/>
    </location>
</feature>
<keyword evidence="3" id="KW-1185">Reference proteome</keyword>
<gene>
    <name evidence="2" type="ORF">F7725_025651</name>
</gene>
<dbReference type="AlphaFoldDB" id="A0A7J5XD05"/>
<evidence type="ECO:0000313" key="2">
    <source>
        <dbReference type="EMBL" id="KAF3834447.1"/>
    </source>
</evidence>
<evidence type="ECO:0000256" key="1">
    <source>
        <dbReference type="SAM" id="MobiDB-lite"/>
    </source>
</evidence>
<feature type="compositionally biased region" description="Basic and acidic residues" evidence="1">
    <location>
        <begin position="10"/>
        <end position="22"/>
    </location>
</feature>
<reference evidence="2 3" key="1">
    <citation type="submission" date="2020-03" db="EMBL/GenBank/DDBJ databases">
        <title>Dissostichus mawsoni Genome sequencing and assembly.</title>
        <authorList>
            <person name="Park H."/>
        </authorList>
    </citation>
    <scope>NUCLEOTIDE SEQUENCE [LARGE SCALE GENOMIC DNA]</scope>
    <source>
        <strain evidence="2">DM0001</strain>
        <tissue evidence="2">Muscle</tissue>
    </source>
</reference>